<dbReference type="CDD" id="cd00200">
    <property type="entry name" value="WD40"/>
    <property type="match status" value="1"/>
</dbReference>
<dbReference type="InterPro" id="IPR020472">
    <property type="entry name" value="WD40_PAC1"/>
</dbReference>
<dbReference type="InterPro" id="IPR001680">
    <property type="entry name" value="WD40_rpt"/>
</dbReference>
<name>A0A2Z3H439_9BACT</name>
<evidence type="ECO:0000259" key="6">
    <source>
        <dbReference type="Pfam" id="PF23389"/>
    </source>
</evidence>
<dbReference type="Gene3D" id="3.40.50.300">
    <property type="entry name" value="P-loop containing nucleotide triphosphate hydrolases"/>
    <property type="match status" value="1"/>
</dbReference>
<evidence type="ECO:0000313" key="7">
    <source>
        <dbReference type="EMBL" id="AWM40538.1"/>
    </source>
</evidence>
<feature type="domain" description="Calcineurin-like phosphoesterase" evidence="5">
    <location>
        <begin position="949"/>
        <end position="1048"/>
    </location>
</feature>
<dbReference type="PANTHER" id="PTHR19848">
    <property type="entry name" value="WD40 REPEAT PROTEIN"/>
    <property type="match status" value="1"/>
</dbReference>
<dbReference type="InterPro" id="IPR029052">
    <property type="entry name" value="Metallo-depent_PP-like"/>
</dbReference>
<dbReference type="PRINTS" id="PR00449">
    <property type="entry name" value="RASTRNSFRMNG"/>
</dbReference>
<sequence>MAKKKKPKAAAKPKPKPNSLPKLPESENPDAIPPGFTLRHTLRGHTGWIARLAWSPSGQLIATPSDDTTVFIWDAEKGEHLRTLKGHTYGARAVSWSPNGRLLASSGMNRQIKIWNFVTGEHVRTLEGHSANVSSLSWSPDGLLLASAGYDSTIRVWNAETSQQVRILEGHATSANATSWSPDGQLLVSAASDATVRVWDAKTGKQVCILRGHTEDVCAASWSPSGQLLASAAGDKTIRVWDARTGKQVCILEGHTRGVRAVSWSPDGRLLASKSSDGTFRLWRSDAWVQAVALPEPAATSKPPSLAFHPSRPVLATLTDDDKSVRIWDLDIDLILSRTPAAPPTAYKSAKVVVLGDSNVGKSWLASQLFEKRHPTEDERGTTHGMRIWKKPAGEFHTSAAAPIGEDREVFLWDFGGQPEYQLVHQMFLHDSALALILFDPTRSNAERDKAKAWNLRLGKQIGHRTVVKFLVGAQVDDDAKAKLIDRAAIDKLRSDCGFNDFYPTSGMTGYGVEELRAALAGAIDWSLGQTTRPELFQRIREEIDARRAAGEVVVTLRAFNDALRKKFPHIFAEDAARAVTDQLAGQGLLAKTQTRDGGEALILRVDVVEKYAGSLIFLARDNPRGVPALPESDLGVRQNTLPWTGKDRLAWEQERIVLECVTELMIRHGVCFRHQGVLVFPTLFPEAQTEADAEPLAHAVPLWYDFTGAIDNVFASLVSGLMVLHTFGTGRLLPGRAEFDDPDHGLCGLRRLARPGGLAHLELFFGPKTAQPHRDKFVAYVEAHLREYGVEVAECQAIKCPGCGKEINEETVRERIADGKEDVVCGRCERRTPIQVSLLAGGIAEVRERDPQTDVKVLALRQEIKEQLALDALIAKAVIAAVDGAPLDARSIHIHIGDRFDNSGTITGSAVGREAQVTAQDIVAAGNTAARVAKATPGAAGGDVKRVRILHLSDLHFTKGTDWRQHLDPLLHDLSHADLKCDVVHHLVVSGDFVDKGAGVAFHPAREFVSALRERLGISIERVVLVPGNHDVVDDDAFYEWRSKKDGLKEGEYTPKGDGFLTRNSKTWPKRFKPFSDHLYHPLFQQPYPLKPDDQGQGFPTGRTNVQFLAFNSAWAVDQTDRKRSGLHPGALLKGIGAADGHEKNLPGLRPPLRVAVWHHALMHPDGMKDESPVEHLTNAGVRIILHGDVHEANPAANPFRWPGLVVLGAGAFGAEATARPESIPGLYQVIELYTGDGPGGYEWARVHTRARAKVNGPWEGWYNWRDPDGGNRRVSHFDVDLKTGAPRPAAARPAARS</sequence>
<dbReference type="SUPFAM" id="SSF56300">
    <property type="entry name" value="Metallo-dependent phosphatases"/>
    <property type="match status" value="1"/>
</dbReference>
<evidence type="ECO:0000259" key="5">
    <source>
        <dbReference type="Pfam" id="PF00149"/>
    </source>
</evidence>
<keyword evidence="2" id="KW-0677">Repeat</keyword>
<reference evidence="7 8" key="1">
    <citation type="submission" date="2018-01" db="EMBL/GenBank/DDBJ databases">
        <title>G. obscuriglobus.</title>
        <authorList>
            <person name="Franke J."/>
            <person name="Blomberg W."/>
            <person name="Selmecki A."/>
        </authorList>
    </citation>
    <scope>NUCLEOTIDE SEQUENCE [LARGE SCALE GENOMIC DNA]</scope>
    <source>
        <strain evidence="7 8">DSM 5831</strain>
    </source>
</reference>
<dbReference type="SUPFAM" id="SSF50978">
    <property type="entry name" value="WD40 repeat-like"/>
    <property type="match status" value="1"/>
</dbReference>
<dbReference type="InterPro" id="IPR057855">
    <property type="entry name" value="Beta-prop_WDR19_1st"/>
</dbReference>
<evidence type="ECO:0000256" key="1">
    <source>
        <dbReference type="ARBA" id="ARBA00022574"/>
    </source>
</evidence>
<proteinExistence type="predicted"/>
<dbReference type="PANTHER" id="PTHR19848:SF8">
    <property type="entry name" value="F-BOX AND WD REPEAT DOMAIN CONTAINING 7"/>
    <property type="match status" value="1"/>
</dbReference>
<evidence type="ECO:0000256" key="3">
    <source>
        <dbReference type="PROSITE-ProRule" id="PRU00221"/>
    </source>
</evidence>
<keyword evidence="1 3" id="KW-0853">WD repeat</keyword>
<dbReference type="Pfam" id="PF23389">
    <property type="entry name" value="Beta-prop_WDR19_1st"/>
    <property type="match status" value="1"/>
</dbReference>
<feature type="repeat" description="WD" evidence="3">
    <location>
        <begin position="84"/>
        <end position="125"/>
    </location>
</feature>
<dbReference type="InterPro" id="IPR004843">
    <property type="entry name" value="Calcineurin-like_PHP"/>
</dbReference>
<dbReference type="PROSITE" id="PS50294">
    <property type="entry name" value="WD_REPEATS_REGION"/>
    <property type="match status" value="6"/>
</dbReference>
<dbReference type="KEGG" id="gog:C1280_28520"/>
<dbReference type="Gene3D" id="3.60.21.10">
    <property type="match status" value="1"/>
</dbReference>
<dbReference type="Pfam" id="PF08477">
    <property type="entry name" value="Roc"/>
    <property type="match status" value="1"/>
</dbReference>
<dbReference type="GO" id="GO:0016787">
    <property type="term" value="F:hydrolase activity"/>
    <property type="evidence" value="ECO:0007669"/>
    <property type="project" value="InterPro"/>
</dbReference>
<dbReference type="SMART" id="SM00320">
    <property type="entry name" value="WD40"/>
    <property type="match status" value="7"/>
</dbReference>
<dbReference type="OrthoDB" id="235631at2"/>
<feature type="compositionally biased region" description="Basic residues" evidence="4">
    <location>
        <begin position="1"/>
        <end position="15"/>
    </location>
</feature>
<feature type="repeat" description="WD" evidence="3">
    <location>
        <begin position="210"/>
        <end position="251"/>
    </location>
</feature>
<feature type="repeat" description="WD" evidence="3">
    <location>
        <begin position="252"/>
        <end position="283"/>
    </location>
</feature>
<keyword evidence="8" id="KW-1185">Reference proteome</keyword>
<dbReference type="InterPro" id="IPR027417">
    <property type="entry name" value="P-loop_NTPase"/>
</dbReference>
<dbReference type="Proteomes" id="UP000245802">
    <property type="component" value="Chromosome"/>
</dbReference>
<dbReference type="SUPFAM" id="SSF52540">
    <property type="entry name" value="P-loop containing nucleoside triphosphate hydrolases"/>
    <property type="match status" value="1"/>
</dbReference>
<evidence type="ECO:0000256" key="4">
    <source>
        <dbReference type="SAM" id="MobiDB-lite"/>
    </source>
</evidence>
<organism evidence="7 8">
    <name type="scientific">Gemmata obscuriglobus</name>
    <dbReference type="NCBI Taxonomy" id="114"/>
    <lineage>
        <taxon>Bacteria</taxon>
        <taxon>Pseudomonadati</taxon>
        <taxon>Planctomycetota</taxon>
        <taxon>Planctomycetia</taxon>
        <taxon>Gemmatales</taxon>
        <taxon>Gemmataceae</taxon>
        <taxon>Gemmata</taxon>
    </lineage>
</organism>
<accession>A0A2Z3H439</accession>
<dbReference type="Pfam" id="PF00149">
    <property type="entry name" value="Metallophos"/>
    <property type="match status" value="1"/>
</dbReference>
<feature type="repeat" description="WD" evidence="3">
    <location>
        <begin position="126"/>
        <end position="167"/>
    </location>
</feature>
<feature type="repeat" description="WD" evidence="3">
    <location>
        <begin position="42"/>
        <end position="83"/>
    </location>
</feature>
<dbReference type="InterPro" id="IPR036322">
    <property type="entry name" value="WD40_repeat_dom_sf"/>
</dbReference>
<feature type="repeat" description="WD" evidence="3">
    <location>
        <begin position="168"/>
        <end position="209"/>
    </location>
</feature>
<dbReference type="InterPro" id="IPR015943">
    <property type="entry name" value="WD40/YVTN_repeat-like_dom_sf"/>
</dbReference>
<evidence type="ECO:0000313" key="8">
    <source>
        <dbReference type="Proteomes" id="UP000245802"/>
    </source>
</evidence>
<feature type="domain" description="WDR19 first beta-propeller" evidence="6">
    <location>
        <begin position="94"/>
        <end position="243"/>
    </location>
</feature>
<gene>
    <name evidence="7" type="ORF">C1280_28520</name>
</gene>
<dbReference type="PROSITE" id="PS00678">
    <property type="entry name" value="WD_REPEATS_1"/>
    <property type="match status" value="4"/>
</dbReference>
<dbReference type="PRINTS" id="PR00320">
    <property type="entry name" value="GPROTEINBRPT"/>
</dbReference>
<evidence type="ECO:0000256" key="2">
    <source>
        <dbReference type="ARBA" id="ARBA00022737"/>
    </source>
</evidence>
<dbReference type="EMBL" id="CP025958">
    <property type="protein sequence ID" value="AWM40538.1"/>
    <property type="molecule type" value="Genomic_DNA"/>
</dbReference>
<dbReference type="Pfam" id="PF00400">
    <property type="entry name" value="WD40"/>
    <property type="match status" value="3"/>
</dbReference>
<dbReference type="PROSITE" id="PS50082">
    <property type="entry name" value="WD_REPEATS_2"/>
    <property type="match status" value="6"/>
</dbReference>
<feature type="region of interest" description="Disordered" evidence="4">
    <location>
        <begin position="1"/>
        <end position="32"/>
    </location>
</feature>
<protein>
    <submittedName>
        <fullName evidence="7">Uncharacterized protein</fullName>
    </submittedName>
</protein>
<dbReference type="InterPro" id="IPR019775">
    <property type="entry name" value="WD40_repeat_CS"/>
</dbReference>
<dbReference type="Gene3D" id="2.130.10.10">
    <property type="entry name" value="YVTN repeat-like/Quinoprotein amine dehydrogenase"/>
    <property type="match status" value="2"/>
</dbReference>